<protein>
    <recommendedName>
        <fullName evidence="4">FMP27 C-terminal domain-containing protein</fullName>
    </recommendedName>
</protein>
<feature type="compositionally biased region" description="Acidic residues" evidence="1">
    <location>
        <begin position="114"/>
        <end position="127"/>
    </location>
</feature>
<feature type="region of interest" description="Disordered" evidence="1">
    <location>
        <begin position="108"/>
        <end position="129"/>
    </location>
</feature>
<dbReference type="EMBL" id="CAKKTJ010000327">
    <property type="protein sequence ID" value="CAH0481194.1"/>
    <property type="molecule type" value="Genomic_DNA"/>
</dbReference>
<evidence type="ECO:0000313" key="3">
    <source>
        <dbReference type="Proteomes" id="UP001160483"/>
    </source>
</evidence>
<accession>A0AAU9L996</accession>
<sequence length="722" mass="79484">MVIHLATTWKVVVKLEGVAVDGQMVDPNAEGVFELQDAVAMKLSEANNWVTQLIAERTKTELREKQEEQVTTSKAFAFKDCVLQQIAAQVDVHVSNVRIGVTGLMPGDSAVDDRDCETEDKDSEDADVATTSSIPRKLCSLVLTSEEISMEHLINFKGVNVCAATVDDETNDDMTGVEKRKDLLKDNEGIGLGEIPLLSLANLDLKLQVPPMPRLLGIVENIAPIPVTNRVARVELVSSSITNLTVTRELIVGVLRDLVVPYMDYQEDEAFYMDNYDQVDSNKLLSAQDKKDRNDKLRELEAVMSLDKILKLRSRSTGLAKYYRRDQEELSLSEYIAIVKENAAKTSNNMFKAMQITLRWDNMSVAFVERGRQVSEMVVIGFGVNMRSFTIAEGDEKQKLDVEVALGQATFVVNVEFSASNYVSPTAKLMFADFSKVAAESGAMSPPQMLTAHVSQLESGKQNVCGTVNNMKLVLSVGALERFLLFVDRLSTKTTQVLSTARPPFVPVSHSELSPAAVQVAKSEVDMVRKEITMSPFSLLGGMLLSLDVNLNDCHIVLLPTQSYSKSLFMDINAETWQSDYVVDCRVDMPASLSMHLESSKVKELLELNVHSFNIGAQYVNDAKEAETILAPTSIVFQFTLEQDVTDPLICHQSVMLHMPDVLVAGSDLSLSLLASCGEAISNVQTTTPKQAQLRLKKSCKAGRNSTPGGSRHSPRSLAPTF</sequence>
<organism evidence="2 3">
    <name type="scientific">Peronospora belbahrii</name>
    <dbReference type="NCBI Taxonomy" id="622444"/>
    <lineage>
        <taxon>Eukaryota</taxon>
        <taxon>Sar</taxon>
        <taxon>Stramenopiles</taxon>
        <taxon>Oomycota</taxon>
        <taxon>Peronosporomycetes</taxon>
        <taxon>Peronosporales</taxon>
        <taxon>Peronosporaceae</taxon>
        <taxon>Peronospora</taxon>
    </lineage>
</organism>
<gene>
    <name evidence="2" type="ORF">PBS003_LOCUS7801</name>
</gene>
<comment type="caution">
    <text evidence="2">The sequence shown here is derived from an EMBL/GenBank/DDBJ whole genome shotgun (WGS) entry which is preliminary data.</text>
</comment>
<evidence type="ECO:0008006" key="4">
    <source>
        <dbReference type="Google" id="ProtNLM"/>
    </source>
</evidence>
<dbReference type="Proteomes" id="UP001160483">
    <property type="component" value="Unassembled WGS sequence"/>
</dbReference>
<name>A0AAU9L996_9STRA</name>
<evidence type="ECO:0000313" key="2">
    <source>
        <dbReference type="EMBL" id="CAH0481194.1"/>
    </source>
</evidence>
<proteinExistence type="predicted"/>
<evidence type="ECO:0000256" key="1">
    <source>
        <dbReference type="SAM" id="MobiDB-lite"/>
    </source>
</evidence>
<dbReference type="AlphaFoldDB" id="A0AAU9L996"/>
<feature type="region of interest" description="Disordered" evidence="1">
    <location>
        <begin position="700"/>
        <end position="722"/>
    </location>
</feature>
<reference evidence="2" key="1">
    <citation type="submission" date="2021-11" db="EMBL/GenBank/DDBJ databases">
        <authorList>
            <person name="Islam A."/>
            <person name="Islam S."/>
            <person name="Flora M.S."/>
            <person name="Rahman M."/>
            <person name="Ziaur R.M."/>
            <person name="Epstein J.H."/>
            <person name="Hassan M."/>
            <person name="Klassen M."/>
            <person name="Woodard K."/>
            <person name="Webb A."/>
            <person name="Webby R.J."/>
            <person name="El Zowalaty M.E."/>
        </authorList>
    </citation>
    <scope>NUCLEOTIDE SEQUENCE</scope>
    <source>
        <strain evidence="2">Pbs3</strain>
    </source>
</reference>